<evidence type="ECO:0000313" key="3">
    <source>
        <dbReference type="EMBL" id="UYV65412.1"/>
    </source>
</evidence>
<dbReference type="EMBL" id="CP092865">
    <property type="protein sequence ID" value="UYV65412.1"/>
    <property type="molecule type" value="Genomic_DNA"/>
</dbReference>
<dbReference type="InterPro" id="IPR041426">
    <property type="entry name" value="Mos1_HTH"/>
</dbReference>
<evidence type="ECO:0000313" key="4">
    <source>
        <dbReference type="Proteomes" id="UP001235939"/>
    </source>
</evidence>
<dbReference type="InterPro" id="IPR001888">
    <property type="entry name" value="Transposase_1"/>
</dbReference>
<dbReference type="PANTHER" id="PTHR46060">
    <property type="entry name" value="MARINER MOS1 TRANSPOSASE-LIKE PROTEIN"/>
    <property type="match status" value="1"/>
</dbReference>
<gene>
    <name evidence="3" type="ORF">LAZ67_3004301</name>
</gene>
<keyword evidence="4" id="KW-1185">Reference proteome</keyword>
<accession>A0ABY6K993</accession>
<dbReference type="Pfam" id="PF17906">
    <property type="entry name" value="HTH_48"/>
    <property type="match status" value="1"/>
</dbReference>
<feature type="non-terminal residue" evidence="3">
    <location>
        <position position="1"/>
    </location>
</feature>
<feature type="compositionally biased region" description="Polar residues" evidence="1">
    <location>
        <begin position="83"/>
        <end position="95"/>
    </location>
</feature>
<name>A0ABY6K993_9ARAC</name>
<evidence type="ECO:0000259" key="2">
    <source>
        <dbReference type="Pfam" id="PF17906"/>
    </source>
</evidence>
<feature type="domain" description="Mos1 transposase HTH" evidence="2">
    <location>
        <begin position="200"/>
        <end position="232"/>
    </location>
</feature>
<dbReference type="InterPro" id="IPR036397">
    <property type="entry name" value="RNaseH_sf"/>
</dbReference>
<dbReference type="Pfam" id="PF13412">
    <property type="entry name" value="HTH_24"/>
    <property type="match status" value="1"/>
</dbReference>
<dbReference type="PANTHER" id="PTHR46060:SF1">
    <property type="entry name" value="MARINER MOS1 TRANSPOSASE-LIKE PROTEIN"/>
    <property type="match status" value="1"/>
</dbReference>
<dbReference type="Proteomes" id="UP001235939">
    <property type="component" value="Chromosome 03"/>
</dbReference>
<dbReference type="Pfam" id="PF01359">
    <property type="entry name" value="Transposase_1"/>
    <property type="match status" value="1"/>
</dbReference>
<feature type="region of interest" description="Disordered" evidence="1">
    <location>
        <begin position="82"/>
        <end position="101"/>
    </location>
</feature>
<proteinExistence type="predicted"/>
<organism evidence="3 4">
    <name type="scientific">Cordylochernes scorpioides</name>
    <dbReference type="NCBI Taxonomy" id="51811"/>
    <lineage>
        <taxon>Eukaryota</taxon>
        <taxon>Metazoa</taxon>
        <taxon>Ecdysozoa</taxon>
        <taxon>Arthropoda</taxon>
        <taxon>Chelicerata</taxon>
        <taxon>Arachnida</taxon>
        <taxon>Pseudoscorpiones</taxon>
        <taxon>Cheliferoidea</taxon>
        <taxon>Chernetidae</taxon>
        <taxon>Cordylochernes</taxon>
    </lineage>
</organism>
<dbReference type="Gene3D" id="3.30.420.10">
    <property type="entry name" value="Ribonuclease H-like superfamily/Ribonuclease H"/>
    <property type="match status" value="2"/>
</dbReference>
<protein>
    <recommendedName>
        <fullName evidence="2">Mos1 transposase HTH domain-containing protein</fullName>
    </recommendedName>
</protein>
<dbReference type="InterPro" id="IPR052709">
    <property type="entry name" value="Transposase-MT_Hybrid"/>
</dbReference>
<evidence type="ECO:0000256" key="1">
    <source>
        <dbReference type="SAM" id="MobiDB-lite"/>
    </source>
</evidence>
<sequence>MTVRQIEETLGIPKTTVDRIMREHLGLRKLSALWVPKLLTPDQKAVRRKLSSDNLALFEANPENFVDRFVTMDETWAHHFTPESKQQSMRWRNSASPPPKKAKTVQSARKFMVSVFWDSEGVLLLDFLNKGQTITGNYYANLVKQVREAIKEKRRGKLSRKIVYHQDNAPSHRSLQAMAAIYDSGCEPLPHAPYSPDLAPANETYELIKEAFGDAALSRSRTFEWFSRFQKGRGKLNDDQHTGRPRSLRCEENKLKIKELIKSNRRISIEDLSSETGLSVGLCHRIVTKDLDMIRASSKFVPRILTEEQKEVRMDVCKNMVEMTRTDPEWMQKLITGGETWVYQYDPETKRQSSQWIIRGEPKPKKARFTKSKVKTLLVTFLILM</sequence>
<reference evidence="3 4" key="1">
    <citation type="submission" date="2022-01" db="EMBL/GenBank/DDBJ databases">
        <title>A chromosomal length assembly of Cordylochernes scorpioides.</title>
        <authorList>
            <person name="Zeh D."/>
            <person name="Zeh J."/>
        </authorList>
    </citation>
    <scope>NUCLEOTIDE SEQUENCE [LARGE SCALE GENOMIC DNA]</scope>
    <source>
        <strain evidence="3">IN4F17</strain>
        <tissue evidence="3">Whole Body</tissue>
    </source>
</reference>